<dbReference type="AlphaFoldDB" id="A0A4R0RVU9"/>
<keyword evidence="3" id="KW-1185">Reference proteome</keyword>
<feature type="compositionally biased region" description="Polar residues" evidence="1">
    <location>
        <begin position="105"/>
        <end position="122"/>
    </location>
</feature>
<dbReference type="OrthoDB" id="3359404at2759"/>
<dbReference type="EMBL" id="RWJN01000007">
    <property type="protein sequence ID" value="TCD71322.1"/>
    <property type="molecule type" value="Genomic_DNA"/>
</dbReference>
<dbReference type="Proteomes" id="UP000292702">
    <property type="component" value="Unassembled WGS sequence"/>
</dbReference>
<evidence type="ECO:0000313" key="2">
    <source>
        <dbReference type="EMBL" id="TCD71322.1"/>
    </source>
</evidence>
<accession>A0A4R0RVU9</accession>
<reference evidence="2 3" key="1">
    <citation type="submission" date="2018-11" db="EMBL/GenBank/DDBJ databases">
        <title>Genome assembly of Steccherinum ochraceum LE-BIN_3174, the white-rot fungus of the Steccherinaceae family (The Residual Polyporoid clade, Polyporales, Basidiomycota).</title>
        <authorList>
            <person name="Fedorova T.V."/>
            <person name="Glazunova O.A."/>
            <person name="Landesman E.O."/>
            <person name="Moiseenko K.V."/>
            <person name="Psurtseva N.V."/>
            <person name="Savinova O.S."/>
            <person name="Shakhova N.V."/>
            <person name="Tyazhelova T.V."/>
            <person name="Vasina D.V."/>
        </authorList>
    </citation>
    <scope>NUCLEOTIDE SEQUENCE [LARGE SCALE GENOMIC DNA]</scope>
    <source>
        <strain evidence="2 3">LE-BIN_3174</strain>
    </source>
</reference>
<evidence type="ECO:0000313" key="3">
    <source>
        <dbReference type="Proteomes" id="UP000292702"/>
    </source>
</evidence>
<name>A0A4R0RVU9_9APHY</name>
<protein>
    <submittedName>
        <fullName evidence="2">Uncharacterized protein</fullName>
    </submittedName>
</protein>
<feature type="region of interest" description="Disordered" evidence="1">
    <location>
        <begin position="22"/>
        <end position="46"/>
    </location>
</feature>
<comment type="caution">
    <text evidence="2">The sequence shown here is derived from an EMBL/GenBank/DDBJ whole genome shotgun (WGS) entry which is preliminary data.</text>
</comment>
<feature type="region of interest" description="Disordered" evidence="1">
    <location>
        <begin position="104"/>
        <end position="129"/>
    </location>
</feature>
<proteinExistence type="predicted"/>
<organism evidence="2 3">
    <name type="scientific">Steccherinum ochraceum</name>
    <dbReference type="NCBI Taxonomy" id="92696"/>
    <lineage>
        <taxon>Eukaryota</taxon>
        <taxon>Fungi</taxon>
        <taxon>Dikarya</taxon>
        <taxon>Basidiomycota</taxon>
        <taxon>Agaricomycotina</taxon>
        <taxon>Agaricomycetes</taxon>
        <taxon>Polyporales</taxon>
        <taxon>Steccherinaceae</taxon>
        <taxon>Steccherinum</taxon>
    </lineage>
</organism>
<evidence type="ECO:0000256" key="1">
    <source>
        <dbReference type="SAM" id="MobiDB-lite"/>
    </source>
</evidence>
<sequence length="129" mass="14425">MSPALLRLRSLPLRNIRPCSGRLPVRPARYSTQSSEPSKPPRAGTSHAQFYSDLIPGMVPVALLGSAVYLGLRLFQSHLAHEKYLDEAQERIGALEAEIEGLLRQQDTGVPQSSSDTSQNAPSRRWWFW</sequence>
<gene>
    <name evidence="2" type="ORF">EIP91_011093</name>
</gene>